<organism evidence="4 5">
    <name type="scientific">Pseudoroseomonas cervicalis ATCC 49957</name>
    <dbReference type="NCBI Taxonomy" id="525371"/>
    <lineage>
        <taxon>Bacteria</taxon>
        <taxon>Pseudomonadati</taxon>
        <taxon>Pseudomonadota</taxon>
        <taxon>Alphaproteobacteria</taxon>
        <taxon>Acetobacterales</taxon>
        <taxon>Roseomonadaceae</taxon>
        <taxon>Roseomonas</taxon>
    </lineage>
</organism>
<dbReference type="PRINTS" id="PR00950">
    <property type="entry name" value="TYPE3IMSPROT"/>
</dbReference>
<dbReference type="InterPro" id="IPR029025">
    <property type="entry name" value="T3SS_substrate_exporter_C"/>
</dbReference>
<keyword evidence="4" id="KW-0969">Cilium</keyword>
<dbReference type="HOGENOM" id="CLU_041013_1_2_5"/>
<feature type="transmembrane region" description="Helical" evidence="3">
    <location>
        <begin position="89"/>
        <end position="110"/>
    </location>
</feature>
<reference evidence="4 5" key="1">
    <citation type="submission" date="2010-04" db="EMBL/GenBank/DDBJ databases">
        <authorList>
            <person name="Qin X."/>
            <person name="Bachman B."/>
            <person name="Battles P."/>
            <person name="Bell A."/>
            <person name="Bess C."/>
            <person name="Bickham C."/>
            <person name="Chaboub L."/>
            <person name="Chen D."/>
            <person name="Coyle M."/>
            <person name="Deiros D.R."/>
            <person name="Dinh H."/>
            <person name="Forbes L."/>
            <person name="Fowler G."/>
            <person name="Francisco L."/>
            <person name="Fu Q."/>
            <person name="Gubbala S."/>
            <person name="Hale W."/>
            <person name="Han Y."/>
            <person name="Hemphill L."/>
            <person name="Highlander S.K."/>
            <person name="Hirani K."/>
            <person name="Hogues M."/>
            <person name="Jackson L."/>
            <person name="Jakkamsetti A."/>
            <person name="Javaid M."/>
            <person name="Jiang H."/>
            <person name="Korchina V."/>
            <person name="Kovar C."/>
            <person name="Lara F."/>
            <person name="Lee S."/>
            <person name="Mata R."/>
            <person name="Mathew T."/>
            <person name="Moen C."/>
            <person name="Morales K."/>
            <person name="Munidasa M."/>
            <person name="Nazareth L."/>
            <person name="Ngo R."/>
            <person name="Nguyen L."/>
            <person name="Okwuonu G."/>
            <person name="Ongeri F."/>
            <person name="Patil S."/>
            <person name="Petrosino J."/>
            <person name="Pham C."/>
            <person name="Pham P."/>
            <person name="Pu L.-L."/>
            <person name="Puazo M."/>
            <person name="Raj R."/>
            <person name="Reid J."/>
            <person name="Rouhana J."/>
            <person name="Saada N."/>
            <person name="Shang Y."/>
            <person name="Simmons D."/>
            <person name="Thornton R."/>
            <person name="Warren J."/>
            <person name="Weissenberger G."/>
            <person name="Zhang J."/>
            <person name="Zhang L."/>
            <person name="Zhou C."/>
            <person name="Zhu D."/>
            <person name="Muzny D."/>
            <person name="Worley K."/>
            <person name="Gibbs R."/>
        </authorList>
    </citation>
    <scope>NUCLEOTIDE SEQUENCE [LARGE SCALE GENOMIC DNA]</scope>
    <source>
        <strain evidence="4 5">ATCC 49957</strain>
    </source>
</reference>
<feature type="transmembrane region" description="Helical" evidence="3">
    <location>
        <begin position="193"/>
        <end position="214"/>
    </location>
</feature>
<feature type="region of interest" description="Disordered" evidence="2">
    <location>
        <begin position="1"/>
        <end position="29"/>
    </location>
</feature>
<dbReference type="EMBL" id="ADVL01000342">
    <property type="protein sequence ID" value="EFH11651.1"/>
    <property type="molecule type" value="Genomic_DNA"/>
</dbReference>
<dbReference type="GO" id="GO:0005886">
    <property type="term" value="C:plasma membrane"/>
    <property type="evidence" value="ECO:0007669"/>
    <property type="project" value="TreeGrafter"/>
</dbReference>
<dbReference type="Gene3D" id="6.10.250.2080">
    <property type="match status" value="1"/>
</dbReference>
<keyword evidence="3" id="KW-0812">Transmembrane</keyword>
<keyword evidence="3" id="KW-0472">Membrane</keyword>
<keyword evidence="3" id="KW-1133">Transmembrane helix</keyword>
<comment type="caution">
    <text evidence="4">The sequence shown here is derived from an EMBL/GenBank/DDBJ whole genome shotgun (WGS) entry which is preliminary data.</text>
</comment>
<dbReference type="OrthoDB" id="9807950at2"/>
<feature type="compositionally biased region" description="Basic and acidic residues" evidence="2">
    <location>
        <begin position="16"/>
        <end position="29"/>
    </location>
</feature>
<dbReference type="AlphaFoldDB" id="D5RM13"/>
<sequence length="353" mass="38608">MAEKEGPGGDSEEKELDPSEAKLRKARESGEVPLAREAVQLASLCGGAFALSWFGPALGHHMVEQGRSLFALSHEARWQLELSEMAVRAAPLALGVAGLAATGAVVVTLAQTRLLVSAKPLAPNPMKLSPLRGLKRMFGPQALVEFGRAMLKVVACGLAMWWVSDGITERLPQTLALPLEELGGLAAELIERLLRGALLAFTVVALVDLGWVRLRHMQKMRMSRQEMKDEMKESEGDPHIRGRRRQIALRRSRSRAMAEVPKATVIVTNPTHYAVALSYRRGIDAAPRVVARGVDSMAARIRREAEKHGVPVLPNPPLARALYRVEEGAQIPAEHFEAVAELIALVWKLRPTL</sequence>
<dbReference type="SUPFAM" id="SSF160544">
    <property type="entry name" value="EscU C-terminal domain-like"/>
    <property type="match status" value="1"/>
</dbReference>
<evidence type="ECO:0000256" key="2">
    <source>
        <dbReference type="SAM" id="MobiDB-lite"/>
    </source>
</evidence>
<dbReference type="PANTHER" id="PTHR30531:SF12">
    <property type="entry name" value="FLAGELLAR BIOSYNTHETIC PROTEIN FLHB"/>
    <property type="match status" value="1"/>
</dbReference>
<evidence type="ECO:0000313" key="4">
    <source>
        <dbReference type="EMBL" id="EFH11651.1"/>
    </source>
</evidence>
<proteinExistence type="inferred from homology"/>
<evidence type="ECO:0000256" key="1">
    <source>
        <dbReference type="ARBA" id="ARBA00010690"/>
    </source>
</evidence>
<feature type="transmembrane region" description="Helical" evidence="3">
    <location>
        <begin position="142"/>
        <end position="163"/>
    </location>
</feature>
<protein>
    <submittedName>
        <fullName evidence="4">Putative flagellar biosynthetic protein FlhB</fullName>
    </submittedName>
</protein>
<dbReference type="Proteomes" id="UP000005324">
    <property type="component" value="Unassembled WGS sequence"/>
</dbReference>
<keyword evidence="4" id="KW-0282">Flagellum</keyword>
<gene>
    <name evidence="4" type="primary">flhB</name>
    <name evidence="4" type="ORF">HMPREF0731_2124</name>
</gene>
<dbReference type="RefSeq" id="WP_007004541.1">
    <property type="nucleotide sequence ID" value="NZ_GG770779.1"/>
</dbReference>
<dbReference type="PANTHER" id="PTHR30531">
    <property type="entry name" value="FLAGELLAR BIOSYNTHETIC PROTEIN FLHB"/>
    <property type="match status" value="1"/>
</dbReference>
<evidence type="ECO:0000256" key="3">
    <source>
        <dbReference type="SAM" id="Phobius"/>
    </source>
</evidence>
<dbReference type="MEROPS" id="N06.A01"/>
<dbReference type="InterPro" id="IPR006135">
    <property type="entry name" value="T3SS_substrate_exporter"/>
</dbReference>
<comment type="similarity">
    <text evidence="1">Belongs to the type III secretion exporter family.</text>
</comment>
<dbReference type="Gene3D" id="3.40.1690.10">
    <property type="entry name" value="secretion proteins EscU"/>
    <property type="match status" value="1"/>
</dbReference>
<evidence type="ECO:0000313" key="5">
    <source>
        <dbReference type="Proteomes" id="UP000005324"/>
    </source>
</evidence>
<dbReference type="Pfam" id="PF01312">
    <property type="entry name" value="Bac_export_2"/>
    <property type="match status" value="1"/>
</dbReference>
<dbReference type="GO" id="GO:0009306">
    <property type="term" value="P:protein secretion"/>
    <property type="evidence" value="ECO:0007669"/>
    <property type="project" value="InterPro"/>
</dbReference>
<accession>D5RM13</accession>
<keyword evidence="5" id="KW-1185">Reference proteome</keyword>
<name>D5RM13_9PROT</name>
<keyword evidence="4" id="KW-0966">Cell projection</keyword>